<dbReference type="PANTHER" id="PTHR43434:SF1">
    <property type="entry name" value="PHOSPHOGLYCOLATE PHOSPHATASE"/>
    <property type="match status" value="1"/>
</dbReference>
<dbReference type="GO" id="GO:0006281">
    <property type="term" value="P:DNA repair"/>
    <property type="evidence" value="ECO:0007669"/>
    <property type="project" value="TreeGrafter"/>
</dbReference>
<dbReference type="SFLD" id="SFLDG01129">
    <property type="entry name" value="C1.5:_HAD__Beta-PGM__Phosphata"/>
    <property type="match status" value="1"/>
</dbReference>
<dbReference type="InterPro" id="IPR023214">
    <property type="entry name" value="HAD_sf"/>
</dbReference>
<comment type="caution">
    <text evidence="2">The sequence shown here is derived from an EMBL/GenBank/DDBJ whole genome shotgun (WGS) entry which is preliminary data.</text>
</comment>
<evidence type="ECO:0000313" key="2">
    <source>
        <dbReference type="EMBL" id="RRJ33517.1"/>
    </source>
</evidence>
<dbReference type="CDD" id="cd01427">
    <property type="entry name" value="HAD_like"/>
    <property type="match status" value="1"/>
</dbReference>
<dbReference type="EMBL" id="RRCH01000003">
    <property type="protein sequence ID" value="RRJ33517.1"/>
    <property type="molecule type" value="Genomic_DNA"/>
</dbReference>
<name>A0A3P3RIZ0_9EURY</name>
<dbReference type="InterPro" id="IPR006439">
    <property type="entry name" value="HAD-SF_hydro_IA"/>
</dbReference>
<dbReference type="SFLD" id="SFLDS00003">
    <property type="entry name" value="Haloacid_Dehalogenase"/>
    <property type="match status" value="1"/>
</dbReference>
<proteinExistence type="inferred from homology"/>
<dbReference type="Gene3D" id="3.40.50.1000">
    <property type="entry name" value="HAD superfamily/HAD-like"/>
    <property type="match status" value="1"/>
</dbReference>
<keyword evidence="2" id="KW-0378">Hydrolase</keyword>
<dbReference type="OrthoDB" id="8384at2157"/>
<dbReference type="PANTHER" id="PTHR43434">
    <property type="entry name" value="PHOSPHOGLYCOLATE PHOSPHATASE"/>
    <property type="match status" value="1"/>
</dbReference>
<keyword evidence="3" id="KW-1185">Reference proteome</keyword>
<evidence type="ECO:0000313" key="3">
    <source>
        <dbReference type="Proteomes" id="UP000282322"/>
    </source>
</evidence>
<gene>
    <name evidence="2" type="ORF">EIK79_01570</name>
</gene>
<dbReference type="InterPro" id="IPR006438">
    <property type="entry name" value="HAD-SF_TIGR01548"/>
</dbReference>
<evidence type="ECO:0000256" key="1">
    <source>
        <dbReference type="ARBA" id="ARBA00007958"/>
    </source>
</evidence>
<comment type="similarity">
    <text evidence="1">Belongs to the HAD-like hydrolase superfamily.</text>
</comment>
<organism evidence="2 3">
    <name type="scientific">Halocatena pleomorpha</name>
    <dbReference type="NCBI Taxonomy" id="1785090"/>
    <lineage>
        <taxon>Archaea</taxon>
        <taxon>Methanobacteriati</taxon>
        <taxon>Methanobacteriota</taxon>
        <taxon>Stenosarchaea group</taxon>
        <taxon>Halobacteria</taxon>
        <taxon>Halobacteriales</taxon>
        <taxon>Natronomonadaceae</taxon>
        <taxon>Halocatena</taxon>
    </lineage>
</organism>
<dbReference type="SUPFAM" id="SSF56784">
    <property type="entry name" value="HAD-like"/>
    <property type="match status" value="1"/>
</dbReference>
<dbReference type="NCBIfam" id="TIGR01549">
    <property type="entry name" value="HAD-SF-IA-v1"/>
    <property type="match status" value="1"/>
</dbReference>
<sequence length="290" mass="31509">MKVDAVVLDIDGVLVDVADSYRRAIVESVLCVYGDTIPKRDVQLFKNAGGFNNDWELTHATALYILARNEGLAYDLASFTDAIEASGGGLAGARTVIANAVDPDVRERIYAEWDRERLTTVFQQLYLGNELYRKLHDREPDLDADGFIHDEPVLVTPDTVAWLADQPLGIVTGRPAAEAAIALDRTGIDVLDERLFTMDSDTPGKPAPDALISLTERFDGEANRVAFAGDTLDDIKTVHNAADADPEREYYAIGVQSGGLSGERGRQAFENAGADEIIETVNELPTILGS</sequence>
<reference evidence="2 3" key="1">
    <citation type="submission" date="2018-11" db="EMBL/GenBank/DDBJ databases">
        <title>Taxonoimc description of Halomarina strain SPP-AMP-1.</title>
        <authorList>
            <person name="Pal Y."/>
            <person name="Srinivasana K."/>
            <person name="Verma A."/>
            <person name="Kumar P."/>
        </authorList>
    </citation>
    <scope>NUCLEOTIDE SEQUENCE [LARGE SCALE GENOMIC DNA]</scope>
    <source>
        <strain evidence="2 3">SPP-AMP-1</strain>
    </source>
</reference>
<dbReference type="NCBIfam" id="TIGR01548">
    <property type="entry name" value="HAD-SF-IA-hyp1"/>
    <property type="match status" value="1"/>
</dbReference>
<protein>
    <submittedName>
        <fullName evidence="2">TIGR01548 family HAD-type hydrolase</fullName>
    </submittedName>
</protein>
<dbReference type="RefSeq" id="WP_124953382.1">
    <property type="nucleotide sequence ID" value="NZ_RRCH01000003.1"/>
</dbReference>
<dbReference type="InterPro" id="IPR036412">
    <property type="entry name" value="HAD-like_sf"/>
</dbReference>
<accession>A0A3P3RIZ0</accession>
<dbReference type="AlphaFoldDB" id="A0A3P3RIZ0"/>
<dbReference type="GO" id="GO:0008967">
    <property type="term" value="F:phosphoglycolate phosphatase activity"/>
    <property type="evidence" value="ECO:0007669"/>
    <property type="project" value="TreeGrafter"/>
</dbReference>
<dbReference type="Proteomes" id="UP000282322">
    <property type="component" value="Unassembled WGS sequence"/>
</dbReference>
<dbReference type="InterPro" id="IPR050155">
    <property type="entry name" value="HAD-like_hydrolase_sf"/>
</dbReference>
<dbReference type="Pfam" id="PF00702">
    <property type="entry name" value="Hydrolase"/>
    <property type="match status" value="1"/>
</dbReference>